<dbReference type="EMBL" id="JXLB01000005">
    <property type="protein sequence ID" value="OJG83098.1"/>
    <property type="molecule type" value="Genomic_DNA"/>
</dbReference>
<dbReference type="PANTHER" id="PTHR43358:SF4">
    <property type="entry name" value="ALPHA_BETA HYDROLASE FOLD-1 DOMAIN-CONTAINING PROTEIN"/>
    <property type="match status" value="1"/>
</dbReference>
<dbReference type="NCBIfam" id="TIGR01167">
    <property type="entry name" value="LPXTG_anchor"/>
    <property type="match status" value="1"/>
</dbReference>
<feature type="compositionally biased region" description="Polar residues" evidence="2">
    <location>
        <begin position="31"/>
        <end position="41"/>
    </location>
</feature>
<gene>
    <name evidence="6" type="ORF">RV14_GL001793</name>
</gene>
<dbReference type="RefSeq" id="WP_071854870.1">
    <property type="nucleotide sequence ID" value="NZ_JXLB01000005.1"/>
</dbReference>
<dbReference type="Pfam" id="PF00561">
    <property type="entry name" value="Abhydrolase_1"/>
    <property type="match status" value="1"/>
</dbReference>
<comment type="caution">
    <text evidence="6">The sequence shown here is derived from an EMBL/GenBank/DDBJ whole genome shotgun (WGS) entry which is preliminary data.</text>
</comment>
<dbReference type="InterPro" id="IPR052920">
    <property type="entry name" value="DNA-binding_regulatory"/>
</dbReference>
<evidence type="ECO:0000256" key="2">
    <source>
        <dbReference type="SAM" id="MobiDB-lite"/>
    </source>
</evidence>
<dbReference type="Gene3D" id="3.10.20.320">
    <property type="entry name" value="Putative peptidoglycan bound protein (lpxtg motif)"/>
    <property type="match status" value="1"/>
</dbReference>
<dbReference type="OrthoDB" id="9777090at2"/>
<name>A0A1L8WPZ8_9ENTE</name>
<keyword evidence="3" id="KW-0472">Membrane</keyword>
<evidence type="ECO:0000313" key="7">
    <source>
        <dbReference type="Proteomes" id="UP000182152"/>
    </source>
</evidence>
<feature type="region of interest" description="Disordered" evidence="2">
    <location>
        <begin position="1"/>
        <end position="123"/>
    </location>
</feature>
<feature type="compositionally biased region" description="Acidic residues" evidence="2">
    <location>
        <begin position="101"/>
        <end position="113"/>
    </location>
</feature>
<dbReference type="PANTHER" id="PTHR43358">
    <property type="entry name" value="ALPHA/BETA-HYDROLASE"/>
    <property type="match status" value="1"/>
</dbReference>
<feature type="transmembrane region" description="Helical" evidence="3">
    <location>
        <begin position="633"/>
        <end position="650"/>
    </location>
</feature>
<accession>A0A1L8WPZ8</accession>
<feature type="compositionally biased region" description="Low complexity" evidence="2">
    <location>
        <begin position="574"/>
        <end position="608"/>
    </location>
</feature>
<dbReference type="SUPFAM" id="SSF53474">
    <property type="entry name" value="alpha/beta-Hydrolases"/>
    <property type="match status" value="1"/>
</dbReference>
<feature type="compositionally biased region" description="Low complexity" evidence="2">
    <location>
        <begin position="42"/>
        <end position="59"/>
    </location>
</feature>
<dbReference type="InterPro" id="IPR029058">
    <property type="entry name" value="AB_hydrolase_fold"/>
</dbReference>
<dbReference type="STRING" id="150033.RV14_GL001793"/>
<dbReference type="AlphaFoldDB" id="A0A1L8WPZ8"/>
<sequence>MVSGTSTPLVVSGEQLVHSKESKENSSSTNFEISTEGTNDATNNVSTSSTESINSSQTAEQEEATTDQTQDSMENNESETDQTQDNAENNESETNQTQETTEQDEPPTVDDSPEVTKQAQDDEEAEINAIGKGENFNGKLYLNYFGKKVKNVFATSAIPAVGLMMLVINQIMEKNVKERFDVGVDTIQNLITTYILYDIAFAKDSSLMSLANSQNDGTTPAENTGFYPNTQQIKGTALNNQDGKMMDLYAYYVNQNSDKTVIIHGGFRGNWNNGIVMDEYNDFYQAGYNMIFVESRATGTSGGDFVTYGQYESDDVLYWINREISERPQQKILLYGGSMGAATMMSVLAKNIPTNVKGIIENCGFKSIDEQLRFTYSSTVAPLLSQLLNILNIVADKEHEDLYLGLLKEYYFDREMNLNTTGNLPVKGMMNATIPKLIIHGSIDSVVTVSNAQELFELSSGYKDLLIVEGADHGEAQKVDPQAYQQHIAAFMDMVFNRSVIVKYVDENNQNLLNDQEALQLQGAYGDRYKTEQKKFAGYEFVKIEGEQQGIFNEVTPTVIYHYKKIMEEPIADNTNENNINNVNNVNNNVTNKDHSNQATNNSSASSKGSKKEKTNQKKKAFPLTGDQQGIKISLAGSAFLLISLVGWLYQRRRGGKMLK</sequence>
<evidence type="ECO:0000313" key="6">
    <source>
        <dbReference type="EMBL" id="OJG83098.1"/>
    </source>
</evidence>
<evidence type="ECO:0000259" key="5">
    <source>
        <dbReference type="Pfam" id="PF06458"/>
    </source>
</evidence>
<protein>
    <recommendedName>
        <fullName evidence="8">LPXTG-domain-containing protein cell wall anchor domain</fullName>
    </recommendedName>
</protein>
<keyword evidence="7" id="KW-1185">Reference proteome</keyword>
<organism evidence="6 7">
    <name type="scientific">Enterococcus ratti</name>
    <dbReference type="NCBI Taxonomy" id="150033"/>
    <lineage>
        <taxon>Bacteria</taxon>
        <taxon>Bacillati</taxon>
        <taxon>Bacillota</taxon>
        <taxon>Bacilli</taxon>
        <taxon>Lactobacillales</taxon>
        <taxon>Enterococcaceae</taxon>
        <taxon>Enterococcus</taxon>
    </lineage>
</organism>
<feature type="domain" description="MucBP" evidence="5">
    <location>
        <begin position="500"/>
        <end position="564"/>
    </location>
</feature>
<feature type="domain" description="AB hydrolase-1" evidence="4">
    <location>
        <begin position="260"/>
        <end position="369"/>
    </location>
</feature>
<evidence type="ECO:0008006" key="8">
    <source>
        <dbReference type="Google" id="ProtNLM"/>
    </source>
</evidence>
<dbReference type="InterPro" id="IPR000073">
    <property type="entry name" value="AB_hydrolase_1"/>
</dbReference>
<dbReference type="InterPro" id="IPR009459">
    <property type="entry name" value="MucBP_dom"/>
</dbReference>
<evidence type="ECO:0000259" key="4">
    <source>
        <dbReference type="Pfam" id="PF00561"/>
    </source>
</evidence>
<keyword evidence="1" id="KW-0677">Repeat</keyword>
<evidence type="ECO:0000256" key="1">
    <source>
        <dbReference type="ARBA" id="ARBA00022737"/>
    </source>
</evidence>
<evidence type="ECO:0000256" key="3">
    <source>
        <dbReference type="SAM" id="Phobius"/>
    </source>
</evidence>
<keyword evidence="3" id="KW-1133">Transmembrane helix</keyword>
<reference evidence="6 7" key="1">
    <citation type="submission" date="2014-12" db="EMBL/GenBank/DDBJ databases">
        <title>Draft genome sequences of 29 type strains of Enterococci.</title>
        <authorList>
            <person name="Zhong Z."/>
            <person name="Sun Z."/>
            <person name="Liu W."/>
            <person name="Zhang W."/>
            <person name="Zhang H."/>
        </authorList>
    </citation>
    <scope>NUCLEOTIDE SEQUENCE [LARGE SCALE GENOMIC DNA]</scope>
    <source>
        <strain evidence="6 7">DSM 15687</strain>
    </source>
</reference>
<keyword evidence="3" id="KW-0812">Transmembrane</keyword>
<dbReference type="Pfam" id="PF06458">
    <property type="entry name" value="MucBP"/>
    <property type="match status" value="1"/>
</dbReference>
<dbReference type="Gene3D" id="3.40.50.1820">
    <property type="entry name" value="alpha/beta hydrolase"/>
    <property type="match status" value="1"/>
</dbReference>
<proteinExistence type="predicted"/>
<feature type="region of interest" description="Disordered" evidence="2">
    <location>
        <begin position="574"/>
        <end position="623"/>
    </location>
</feature>
<dbReference type="Proteomes" id="UP000182152">
    <property type="component" value="Unassembled WGS sequence"/>
</dbReference>